<comment type="caution">
    <text evidence="7">The sequence shown here is derived from an EMBL/GenBank/DDBJ whole genome shotgun (WGS) entry which is preliminary data.</text>
</comment>
<dbReference type="InterPro" id="IPR051452">
    <property type="entry name" value="Diverse_Oxidoreductases"/>
</dbReference>
<evidence type="ECO:0000256" key="5">
    <source>
        <dbReference type="ARBA" id="ARBA00023014"/>
    </source>
</evidence>
<keyword evidence="2" id="KW-0479">Metal-binding</keyword>
<dbReference type="PROSITE" id="PS00197">
    <property type="entry name" value="2FE2S_FER_1"/>
    <property type="match status" value="1"/>
</dbReference>
<dbReference type="GO" id="GO:0016491">
    <property type="term" value="F:oxidoreductase activity"/>
    <property type="evidence" value="ECO:0007669"/>
    <property type="project" value="UniProtKB-KW"/>
</dbReference>
<dbReference type="Gene3D" id="3.10.20.30">
    <property type="match status" value="1"/>
</dbReference>
<organism evidence="7 8">
    <name type="scientific">Scytonema hofmannii PCC 7110</name>
    <dbReference type="NCBI Taxonomy" id="128403"/>
    <lineage>
        <taxon>Bacteria</taxon>
        <taxon>Bacillati</taxon>
        <taxon>Cyanobacteriota</taxon>
        <taxon>Cyanophyceae</taxon>
        <taxon>Nostocales</taxon>
        <taxon>Scytonemataceae</taxon>
        <taxon>Scytonema</taxon>
    </lineage>
</organism>
<keyword evidence="5" id="KW-0411">Iron-sulfur</keyword>
<dbReference type="GO" id="GO:0051537">
    <property type="term" value="F:2 iron, 2 sulfur cluster binding"/>
    <property type="evidence" value="ECO:0007669"/>
    <property type="project" value="UniProtKB-KW"/>
</dbReference>
<dbReference type="PANTHER" id="PTHR44379">
    <property type="entry name" value="OXIDOREDUCTASE WITH IRON-SULFUR SUBUNIT"/>
    <property type="match status" value="1"/>
</dbReference>
<dbReference type="InterPro" id="IPR012675">
    <property type="entry name" value="Beta-grasp_dom_sf"/>
</dbReference>
<dbReference type="SUPFAM" id="SSF54292">
    <property type="entry name" value="2Fe-2S ferredoxin-like"/>
    <property type="match status" value="1"/>
</dbReference>
<evidence type="ECO:0000259" key="6">
    <source>
        <dbReference type="PROSITE" id="PS51085"/>
    </source>
</evidence>
<protein>
    <submittedName>
        <fullName evidence="7">Oxidoreductase</fullName>
    </submittedName>
</protein>
<keyword evidence="3" id="KW-0560">Oxidoreductase</keyword>
<dbReference type="InterPro" id="IPR036884">
    <property type="entry name" value="2Fe-2S-bd_dom_sf"/>
</dbReference>
<dbReference type="SUPFAM" id="SSF47741">
    <property type="entry name" value="CO dehydrogenase ISP C-domain like"/>
    <property type="match status" value="1"/>
</dbReference>
<evidence type="ECO:0000256" key="4">
    <source>
        <dbReference type="ARBA" id="ARBA00023004"/>
    </source>
</evidence>
<evidence type="ECO:0000256" key="1">
    <source>
        <dbReference type="ARBA" id="ARBA00022714"/>
    </source>
</evidence>
<evidence type="ECO:0000256" key="2">
    <source>
        <dbReference type="ARBA" id="ARBA00022723"/>
    </source>
</evidence>
<name>A0A139XCY2_9CYAN</name>
<reference evidence="7 8" key="1">
    <citation type="journal article" date="2013" name="Genome Biol. Evol.">
        <title>Genomes of Stigonematalean cyanobacteria (subsection V) and the evolution of oxygenic photosynthesis from prokaryotes to plastids.</title>
        <authorList>
            <person name="Dagan T."/>
            <person name="Roettger M."/>
            <person name="Stucken K."/>
            <person name="Landan G."/>
            <person name="Koch R."/>
            <person name="Major P."/>
            <person name="Gould S.B."/>
            <person name="Goremykin V.V."/>
            <person name="Rippka R."/>
            <person name="Tandeau de Marsac N."/>
            <person name="Gugger M."/>
            <person name="Lockhart P.J."/>
            <person name="Allen J.F."/>
            <person name="Brune I."/>
            <person name="Maus I."/>
            <person name="Puhler A."/>
            <person name="Martin W.F."/>
        </authorList>
    </citation>
    <scope>NUCLEOTIDE SEQUENCE [LARGE SCALE GENOMIC DNA]</scope>
    <source>
        <strain evidence="7 8">PCC 7110</strain>
    </source>
</reference>
<evidence type="ECO:0000313" key="8">
    <source>
        <dbReference type="Proteomes" id="UP000076925"/>
    </source>
</evidence>
<dbReference type="InterPro" id="IPR006058">
    <property type="entry name" value="2Fe2S_fd_BS"/>
</dbReference>
<gene>
    <name evidence="7" type="ORF">WA1_17330</name>
</gene>
<dbReference type="PANTHER" id="PTHR44379:SF2">
    <property type="entry name" value="BLR6218 PROTEIN"/>
    <property type="match status" value="1"/>
</dbReference>
<evidence type="ECO:0000313" key="7">
    <source>
        <dbReference type="EMBL" id="KYC42561.1"/>
    </source>
</evidence>
<dbReference type="Gene3D" id="1.10.150.120">
    <property type="entry name" value="[2Fe-2S]-binding domain"/>
    <property type="match status" value="1"/>
</dbReference>
<dbReference type="GO" id="GO:0046872">
    <property type="term" value="F:metal ion binding"/>
    <property type="evidence" value="ECO:0007669"/>
    <property type="project" value="UniProtKB-KW"/>
</dbReference>
<dbReference type="Pfam" id="PF00111">
    <property type="entry name" value="Fer2"/>
    <property type="match status" value="1"/>
</dbReference>
<proteinExistence type="predicted"/>
<feature type="domain" description="2Fe-2S ferredoxin-type" evidence="6">
    <location>
        <begin position="20"/>
        <end position="96"/>
    </location>
</feature>
<sequence>MIGTKEAAAAPSNFVGPRRTPIKLRINGAERRMELEPRTTLAEALRFELGLTGTKIVCDRGSCSACTVWLDSTPVCSCMMLAMDVGDRAITTIEGLAKGEDLHPVQAAFIEYDAQQCGYCTPGMVMSCAALLAKNSNPTLEDIQAATSGNLCRCGTYPKVFEATLAAAKSIQSARS</sequence>
<dbReference type="PROSITE" id="PS51085">
    <property type="entry name" value="2FE2S_FER_2"/>
    <property type="match status" value="1"/>
</dbReference>
<dbReference type="Proteomes" id="UP000076925">
    <property type="component" value="Unassembled WGS sequence"/>
</dbReference>
<dbReference type="STRING" id="128403.WA1_17330"/>
<dbReference type="InterPro" id="IPR001041">
    <property type="entry name" value="2Fe-2S_ferredoxin-type"/>
</dbReference>
<dbReference type="EMBL" id="ANNX02000020">
    <property type="protein sequence ID" value="KYC42561.1"/>
    <property type="molecule type" value="Genomic_DNA"/>
</dbReference>
<keyword evidence="4" id="KW-0408">Iron</keyword>
<accession>A0A139XCY2</accession>
<dbReference type="CDD" id="cd00207">
    <property type="entry name" value="fer2"/>
    <property type="match status" value="1"/>
</dbReference>
<dbReference type="InterPro" id="IPR036010">
    <property type="entry name" value="2Fe-2S_ferredoxin-like_sf"/>
</dbReference>
<evidence type="ECO:0000256" key="3">
    <source>
        <dbReference type="ARBA" id="ARBA00023002"/>
    </source>
</evidence>
<keyword evidence="8" id="KW-1185">Reference proteome</keyword>
<dbReference type="Pfam" id="PF01799">
    <property type="entry name" value="Fer2_2"/>
    <property type="match status" value="1"/>
</dbReference>
<keyword evidence="1" id="KW-0001">2Fe-2S</keyword>
<dbReference type="InterPro" id="IPR002888">
    <property type="entry name" value="2Fe-2S-bd"/>
</dbReference>
<dbReference type="AlphaFoldDB" id="A0A139XCY2"/>